<gene>
    <name evidence="13" type="ORF">HYX28_00995</name>
</gene>
<dbReference type="AlphaFoldDB" id="A0A932ENF8"/>
<evidence type="ECO:0000313" key="13">
    <source>
        <dbReference type="EMBL" id="MBI2677337.1"/>
    </source>
</evidence>
<sequence>MRFRKRQRTLRDYFLADRSVPWWAIALSIVAAETSTLTVISIPGLAYDKDFGFLQVVLGYLAGRVVISLIFIPQYFRGELFTAYQLIDRRFGPVLHKFTAGLFLATRAAAEGVRVFAVSIVVGIAIGTGDVWSIAIILLLTFVYTLEGGMAAVIWTDVVQMAIYLCGTLVGVYTILHLVPGGWQTVVETAGAAGKFQVFDFRWTMATPYTFWAGLIGGTFLTTASHGTDQLIVQRLLSARSERDSRTALISSGVFVLVQFALFLLVGAMLFVFYRLFPPLVAFERSDRIFPTFVVTQMPHVISGLLIAAILAAAMSNLSAALNSLSSSTIVDFYLRLRPHVDERRRMVVSRVATVFWALVLFALAMLSRRGGRVVEVGLSIASVAYGALLGVFLLGVLTKRANERGAIAGMACGFATSLYVWLATKVPWTWYVVIGSVVTFGVGYIASLVMGEEKRSELG</sequence>
<evidence type="ECO:0000313" key="14">
    <source>
        <dbReference type="Proteomes" id="UP000779809"/>
    </source>
</evidence>
<comment type="subcellular location">
    <subcellularLocation>
        <location evidence="1">Cell membrane</location>
        <topology evidence="1">Multi-pass membrane protein</topology>
    </subcellularLocation>
</comment>
<dbReference type="InterPro" id="IPR001734">
    <property type="entry name" value="Na/solute_symporter"/>
</dbReference>
<evidence type="ECO:0000256" key="2">
    <source>
        <dbReference type="ARBA" id="ARBA00006434"/>
    </source>
</evidence>
<feature type="transmembrane region" description="Helical" evidence="12">
    <location>
        <begin position="248"/>
        <end position="277"/>
    </location>
</feature>
<keyword evidence="10" id="KW-0739">Sodium transport</keyword>
<feature type="transmembrane region" description="Helical" evidence="12">
    <location>
        <begin position="379"/>
        <end position="399"/>
    </location>
</feature>
<dbReference type="EMBL" id="JACPNR010000004">
    <property type="protein sequence ID" value="MBI2677337.1"/>
    <property type="molecule type" value="Genomic_DNA"/>
</dbReference>
<accession>A0A932ENF8</accession>
<evidence type="ECO:0000256" key="12">
    <source>
        <dbReference type="SAM" id="Phobius"/>
    </source>
</evidence>
<feature type="transmembrane region" description="Helical" evidence="12">
    <location>
        <begin position="52"/>
        <end position="73"/>
    </location>
</feature>
<keyword evidence="6 12" id="KW-1133">Transmembrane helix</keyword>
<dbReference type="NCBIfam" id="TIGR00813">
    <property type="entry name" value="sss"/>
    <property type="match status" value="1"/>
</dbReference>
<dbReference type="InterPro" id="IPR051163">
    <property type="entry name" value="Sodium:Solute_Symporter_SSF"/>
</dbReference>
<keyword evidence="7" id="KW-0915">Sodium</keyword>
<feature type="transmembrane region" description="Helical" evidence="12">
    <location>
        <begin position="297"/>
        <end position="318"/>
    </location>
</feature>
<evidence type="ECO:0000256" key="3">
    <source>
        <dbReference type="ARBA" id="ARBA00022448"/>
    </source>
</evidence>
<proteinExistence type="inferred from homology"/>
<keyword evidence="3" id="KW-0813">Transport</keyword>
<evidence type="ECO:0000256" key="5">
    <source>
        <dbReference type="ARBA" id="ARBA00022692"/>
    </source>
</evidence>
<dbReference type="GO" id="GO:0015293">
    <property type="term" value="F:symporter activity"/>
    <property type="evidence" value="ECO:0007669"/>
    <property type="project" value="TreeGrafter"/>
</dbReference>
<feature type="transmembrane region" description="Helical" evidence="12">
    <location>
        <begin position="158"/>
        <end position="179"/>
    </location>
</feature>
<dbReference type="PROSITE" id="PS50283">
    <property type="entry name" value="NA_SOLUT_SYMP_3"/>
    <property type="match status" value="1"/>
</dbReference>
<evidence type="ECO:0000256" key="11">
    <source>
        <dbReference type="RuleBase" id="RU362091"/>
    </source>
</evidence>
<keyword evidence="9 12" id="KW-0472">Membrane</keyword>
<comment type="similarity">
    <text evidence="2 11">Belongs to the sodium:solute symporter (SSF) (TC 2.A.21) family.</text>
</comment>
<dbReference type="GO" id="GO:0006814">
    <property type="term" value="P:sodium ion transport"/>
    <property type="evidence" value="ECO:0007669"/>
    <property type="project" value="UniProtKB-KW"/>
</dbReference>
<feature type="transmembrane region" description="Helical" evidence="12">
    <location>
        <begin position="406"/>
        <end position="423"/>
    </location>
</feature>
<evidence type="ECO:0000256" key="6">
    <source>
        <dbReference type="ARBA" id="ARBA00022989"/>
    </source>
</evidence>
<dbReference type="Gene3D" id="1.20.1730.10">
    <property type="entry name" value="Sodium/glucose cotransporter"/>
    <property type="match status" value="1"/>
</dbReference>
<dbReference type="Pfam" id="PF00474">
    <property type="entry name" value="SSF"/>
    <property type="match status" value="1"/>
</dbReference>
<feature type="transmembrane region" description="Helical" evidence="12">
    <location>
        <begin position="209"/>
        <end position="227"/>
    </location>
</feature>
<protein>
    <submittedName>
        <fullName evidence="13">Sodium/solute symporter</fullName>
    </submittedName>
</protein>
<evidence type="ECO:0000256" key="10">
    <source>
        <dbReference type="ARBA" id="ARBA00023201"/>
    </source>
</evidence>
<evidence type="ECO:0000256" key="8">
    <source>
        <dbReference type="ARBA" id="ARBA00023065"/>
    </source>
</evidence>
<evidence type="ECO:0000256" key="1">
    <source>
        <dbReference type="ARBA" id="ARBA00004651"/>
    </source>
</evidence>
<evidence type="ECO:0000256" key="9">
    <source>
        <dbReference type="ARBA" id="ARBA00023136"/>
    </source>
</evidence>
<feature type="transmembrane region" description="Helical" evidence="12">
    <location>
        <begin position="429"/>
        <end position="451"/>
    </location>
</feature>
<dbReference type="PANTHER" id="PTHR42985:SF47">
    <property type="entry name" value="INTEGRAL MEMBRANE TRANSPORT PROTEIN"/>
    <property type="match status" value="1"/>
</dbReference>
<dbReference type="CDD" id="cd11493">
    <property type="entry name" value="SLC5sbd_NIS-like_u1"/>
    <property type="match status" value="1"/>
</dbReference>
<dbReference type="InterPro" id="IPR038377">
    <property type="entry name" value="Na/Glc_symporter_sf"/>
</dbReference>
<dbReference type="PANTHER" id="PTHR42985">
    <property type="entry name" value="SODIUM-COUPLED MONOCARBOXYLATE TRANSPORTER"/>
    <property type="match status" value="1"/>
</dbReference>
<dbReference type="GO" id="GO:0005886">
    <property type="term" value="C:plasma membrane"/>
    <property type="evidence" value="ECO:0007669"/>
    <property type="project" value="UniProtKB-SubCell"/>
</dbReference>
<keyword evidence="4" id="KW-1003">Cell membrane</keyword>
<evidence type="ECO:0000256" key="7">
    <source>
        <dbReference type="ARBA" id="ARBA00023053"/>
    </source>
</evidence>
<feature type="transmembrane region" description="Helical" evidence="12">
    <location>
        <begin position="116"/>
        <end position="146"/>
    </location>
</feature>
<dbReference type="Proteomes" id="UP000779809">
    <property type="component" value="Unassembled WGS sequence"/>
</dbReference>
<keyword evidence="8" id="KW-0406">Ion transport</keyword>
<keyword evidence="5 12" id="KW-0812">Transmembrane</keyword>
<name>A0A932ENF8_9BACT</name>
<organism evidence="13 14">
    <name type="scientific">Candidatus Korobacter versatilis</name>
    <dbReference type="NCBI Taxonomy" id="658062"/>
    <lineage>
        <taxon>Bacteria</taxon>
        <taxon>Pseudomonadati</taxon>
        <taxon>Acidobacteriota</taxon>
        <taxon>Terriglobia</taxon>
        <taxon>Terriglobales</taxon>
        <taxon>Candidatus Korobacteraceae</taxon>
        <taxon>Candidatus Korobacter</taxon>
    </lineage>
</organism>
<comment type="caution">
    <text evidence="13">The sequence shown here is derived from an EMBL/GenBank/DDBJ whole genome shotgun (WGS) entry which is preliminary data.</text>
</comment>
<feature type="transmembrane region" description="Helical" evidence="12">
    <location>
        <begin position="20"/>
        <end position="46"/>
    </location>
</feature>
<reference evidence="13" key="1">
    <citation type="submission" date="2020-07" db="EMBL/GenBank/DDBJ databases">
        <title>Huge and variable diversity of episymbiotic CPR bacteria and DPANN archaea in groundwater ecosystems.</title>
        <authorList>
            <person name="He C.Y."/>
            <person name="Keren R."/>
            <person name="Whittaker M."/>
            <person name="Farag I.F."/>
            <person name="Doudna J."/>
            <person name="Cate J.H.D."/>
            <person name="Banfield J.F."/>
        </authorList>
    </citation>
    <scope>NUCLEOTIDE SEQUENCE</scope>
    <source>
        <strain evidence="13">NC_groundwater_580_Pr5_B-0.1um_64_19</strain>
    </source>
</reference>
<feature type="transmembrane region" description="Helical" evidence="12">
    <location>
        <begin position="348"/>
        <end position="367"/>
    </location>
</feature>
<evidence type="ECO:0000256" key="4">
    <source>
        <dbReference type="ARBA" id="ARBA00022475"/>
    </source>
</evidence>